<accession>A0A3R8X1V7</accession>
<proteinExistence type="predicted"/>
<comment type="caution">
    <text evidence="2">The sequence shown here is derived from an EMBL/GenBank/DDBJ whole genome shotgun (WGS) entry which is preliminary data.</text>
</comment>
<sequence length="534" mass="59769">MINIKSNSPPMSPINNPLSTSENNNKLFSSNISSVNNVNQEAHFPAKNQVFNKTYELSEKIEKVYPNKQGLQENIIKSLLNEKYPDISLEMITNTLKLGGGGTAESKALKYQCKNTLTILTLLTDKEIKDSKVLACVAKLIKLANSSHANENLKQILNVSKEAFNELPFDNIWSDSNIDNVSQRFLDKYVKPAIREKLTPLLAEKSIEELPFDTLLDPFLHEGKQGLITEAKNQLEKHKEPVNKHLHLYNIFLTLEQKIEIMGKLSVSINTDGETENTDGKAENTDGKAENRMALNPENNAKPEDCVDGGHESTFDDNKDMPALLTKPITVNDNFTSIYNLVKEAADDRPVETKEPQVEDNNQENDQVAHQQMMNDKAQERADKKTAMVFNILSGLKEAGKKTKLGVDLIRQEILLASRPLLVRKPNTVAQASLNSFEPPKRETTFTANTYQKDKNNHWVLKEPKGQKAVTLSANGALTRNLSDKAVYQGDREAVKTVLDTHSHLPNIGKPVTLTERGALTRDQSKKDAYTTQE</sequence>
<dbReference type="EMBL" id="ABEXCJ040000009">
    <property type="protein sequence ID" value="ELR5219200.1"/>
    <property type="molecule type" value="Genomic_DNA"/>
</dbReference>
<dbReference type="EMBL" id="ABEXCJ050000009">
    <property type="protein sequence ID" value="EMR4591387.1"/>
    <property type="molecule type" value="Genomic_DNA"/>
</dbReference>
<feature type="compositionally biased region" description="Low complexity" evidence="1">
    <location>
        <begin position="1"/>
        <end position="19"/>
    </location>
</feature>
<reference evidence="2" key="1">
    <citation type="submission" date="2023-10" db="EMBL/GenBank/DDBJ databases">
        <authorList>
            <consortium name="Clinical and Environmental Microbiology Branch: Whole genome sequencing antimicrobial resistance pathogens in the healthcare setting"/>
        </authorList>
    </citation>
    <scope>NUCLEOTIDE SEQUENCE</scope>
    <source>
        <strain evidence="2">2020QW-00022</strain>
    </source>
</reference>
<evidence type="ECO:0000256" key="1">
    <source>
        <dbReference type="SAM" id="MobiDB-lite"/>
    </source>
</evidence>
<name>A0A3R8X1V7_PRORE</name>
<dbReference type="RefSeq" id="WP_125891800.1">
    <property type="nucleotide sequence ID" value="NZ_RHRR02000001.1"/>
</dbReference>
<evidence type="ECO:0000313" key="2">
    <source>
        <dbReference type="EMBL" id="ELR5219200.1"/>
    </source>
</evidence>
<dbReference type="AlphaFoldDB" id="A0A3R8X1V7"/>
<dbReference type="OrthoDB" id="6466950at2"/>
<feature type="region of interest" description="Disordered" evidence="1">
    <location>
        <begin position="1"/>
        <end position="22"/>
    </location>
</feature>
<organism evidence="2">
    <name type="scientific">Providencia rettgeri</name>
    <dbReference type="NCBI Taxonomy" id="587"/>
    <lineage>
        <taxon>Bacteria</taxon>
        <taxon>Pseudomonadati</taxon>
        <taxon>Pseudomonadota</taxon>
        <taxon>Gammaproteobacteria</taxon>
        <taxon>Enterobacterales</taxon>
        <taxon>Morganellaceae</taxon>
        <taxon>Providencia</taxon>
    </lineage>
</organism>
<evidence type="ECO:0000313" key="3">
    <source>
        <dbReference type="EMBL" id="EMR4591387.1"/>
    </source>
</evidence>
<gene>
    <name evidence="3" type="ORF">M0K77_003746</name>
    <name evidence="2" type="ORF">M0K77_RS18730</name>
</gene>
<protein>
    <submittedName>
        <fullName evidence="2">Uncharacterized protein</fullName>
    </submittedName>
</protein>